<protein>
    <recommendedName>
        <fullName evidence="1">Cyclic nucleotide-binding domain-containing protein</fullName>
    </recommendedName>
</protein>
<proteinExistence type="predicted"/>
<dbReference type="InterPro" id="IPR014710">
    <property type="entry name" value="RmlC-like_jellyroll"/>
</dbReference>
<name>A0ABD1F5J8_HYPHA</name>
<sequence length="227" mass="26009">MNDFYWFPHIPILNILHKTNNIGILSGISGQQNPNSIFFSFFKVSAETFGITINKFQDHVNWEDILIAAVNYITGKQSNITLLGNLSEDEICVISEYLIIEVYSSNDIIIYSDTKGDSLFLLALASVAVYNQSCKEVCHLHDGDISVNCCCSLEHRVTTTNHCNRNDCNDFHQSENYRIAKIYFEKYILSKKGLHAIFMKPAEKRLQAIKKAEADYRMKLFAEIYKN</sequence>
<gene>
    <name evidence="2" type="ORF">ABEB36_002389</name>
</gene>
<evidence type="ECO:0000313" key="2">
    <source>
        <dbReference type="EMBL" id="KAL1512877.1"/>
    </source>
</evidence>
<keyword evidence="3" id="KW-1185">Reference proteome</keyword>
<dbReference type="InterPro" id="IPR018490">
    <property type="entry name" value="cNMP-bd_dom_sf"/>
</dbReference>
<dbReference type="InterPro" id="IPR000595">
    <property type="entry name" value="cNMP-bd_dom"/>
</dbReference>
<dbReference type="Gene3D" id="2.60.120.10">
    <property type="entry name" value="Jelly Rolls"/>
    <property type="match status" value="1"/>
</dbReference>
<accession>A0ABD1F5J8</accession>
<dbReference type="EMBL" id="JBDJPC010000002">
    <property type="protein sequence ID" value="KAL1512877.1"/>
    <property type="molecule type" value="Genomic_DNA"/>
</dbReference>
<reference evidence="2 3" key="1">
    <citation type="submission" date="2024-05" db="EMBL/GenBank/DDBJ databases">
        <title>Genetic variation in Jamaican populations of the coffee berry borer (Hypothenemus hampei).</title>
        <authorList>
            <person name="Errbii M."/>
            <person name="Myrie A."/>
        </authorList>
    </citation>
    <scope>NUCLEOTIDE SEQUENCE [LARGE SCALE GENOMIC DNA]</scope>
    <source>
        <strain evidence="2">JA-Hopewell-2020-01-JO</strain>
        <tissue evidence="2">Whole body</tissue>
    </source>
</reference>
<dbReference type="AlphaFoldDB" id="A0ABD1F5J8"/>
<evidence type="ECO:0000259" key="1">
    <source>
        <dbReference type="PROSITE" id="PS50042"/>
    </source>
</evidence>
<dbReference type="PROSITE" id="PS50042">
    <property type="entry name" value="CNMP_BINDING_3"/>
    <property type="match status" value="1"/>
</dbReference>
<feature type="domain" description="Cyclic nucleotide-binding" evidence="1">
    <location>
        <begin position="82"/>
        <end position="144"/>
    </location>
</feature>
<evidence type="ECO:0000313" key="3">
    <source>
        <dbReference type="Proteomes" id="UP001566132"/>
    </source>
</evidence>
<organism evidence="2 3">
    <name type="scientific">Hypothenemus hampei</name>
    <name type="common">Coffee berry borer</name>
    <dbReference type="NCBI Taxonomy" id="57062"/>
    <lineage>
        <taxon>Eukaryota</taxon>
        <taxon>Metazoa</taxon>
        <taxon>Ecdysozoa</taxon>
        <taxon>Arthropoda</taxon>
        <taxon>Hexapoda</taxon>
        <taxon>Insecta</taxon>
        <taxon>Pterygota</taxon>
        <taxon>Neoptera</taxon>
        <taxon>Endopterygota</taxon>
        <taxon>Coleoptera</taxon>
        <taxon>Polyphaga</taxon>
        <taxon>Cucujiformia</taxon>
        <taxon>Curculionidae</taxon>
        <taxon>Scolytinae</taxon>
        <taxon>Hypothenemus</taxon>
    </lineage>
</organism>
<comment type="caution">
    <text evidence="2">The sequence shown here is derived from an EMBL/GenBank/DDBJ whole genome shotgun (WGS) entry which is preliminary data.</text>
</comment>
<dbReference type="Proteomes" id="UP001566132">
    <property type="component" value="Unassembled WGS sequence"/>
</dbReference>
<dbReference type="SUPFAM" id="SSF51206">
    <property type="entry name" value="cAMP-binding domain-like"/>
    <property type="match status" value="1"/>
</dbReference>